<dbReference type="InterPro" id="IPR036396">
    <property type="entry name" value="Cyt_P450_sf"/>
</dbReference>
<dbReference type="GO" id="GO:0020037">
    <property type="term" value="F:heme binding"/>
    <property type="evidence" value="ECO:0007669"/>
    <property type="project" value="InterPro"/>
</dbReference>
<dbReference type="InterPro" id="IPR001128">
    <property type="entry name" value="Cyt_P450"/>
</dbReference>
<evidence type="ECO:0000313" key="11">
    <source>
        <dbReference type="EMBL" id="EPE27455.1"/>
    </source>
</evidence>
<dbReference type="GO" id="GO:0004497">
    <property type="term" value="F:monooxygenase activity"/>
    <property type="evidence" value="ECO:0007669"/>
    <property type="project" value="UniProtKB-KW"/>
</dbReference>
<comment type="cofactor">
    <cofactor evidence="1 9">
        <name>heme</name>
        <dbReference type="ChEBI" id="CHEBI:30413"/>
    </cofactor>
</comment>
<dbReference type="PANTHER" id="PTHR24305">
    <property type="entry name" value="CYTOCHROME P450"/>
    <property type="match status" value="1"/>
</dbReference>
<evidence type="ECO:0000256" key="10">
    <source>
        <dbReference type="RuleBase" id="RU000461"/>
    </source>
</evidence>
<proteinExistence type="inferred from homology"/>
<dbReference type="OrthoDB" id="3934656at2759"/>
<dbReference type="SUPFAM" id="SSF48264">
    <property type="entry name" value="Cytochrome P450"/>
    <property type="match status" value="1"/>
</dbReference>
<keyword evidence="5 9" id="KW-0479">Metal-binding</keyword>
<dbReference type="Pfam" id="PF00067">
    <property type="entry name" value="p450"/>
    <property type="match status" value="1"/>
</dbReference>
<dbReference type="Proteomes" id="UP000016922">
    <property type="component" value="Unassembled WGS sequence"/>
</dbReference>
<dbReference type="AlphaFoldDB" id="S3CP08"/>
<keyword evidence="6 10" id="KW-0560">Oxidoreductase</keyword>
<dbReference type="KEGG" id="glz:GLAREA_04246"/>
<dbReference type="InterPro" id="IPR050121">
    <property type="entry name" value="Cytochrome_P450_monoxygenase"/>
</dbReference>
<dbReference type="PROSITE" id="PS00086">
    <property type="entry name" value="CYTOCHROME_P450"/>
    <property type="match status" value="1"/>
</dbReference>
<feature type="binding site" description="axial binding residue" evidence="9">
    <location>
        <position position="408"/>
    </location>
    <ligand>
        <name>heme</name>
        <dbReference type="ChEBI" id="CHEBI:30413"/>
    </ligand>
    <ligandPart>
        <name>Fe</name>
        <dbReference type="ChEBI" id="CHEBI:18248"/>
    </ligandPart>
</feature>
<evidence type="ECO:0000256" key="4">
    <source>
        <dbReference type="ARBA" id="ARBA00022617"/>
    </source>
</evidence>
<dbReference type="InterPro" id="IPR017972">
    <property type="entry name" value="Cyt_P450_CS"/>
</dbReference>
<dbReference type="PANTHER" id="PTHR24305:SF175">
    <property type="entry name" value="CYTOCHROME P450 MONOOXYGENASE PKFB"/>
    <property type="match status" value="1"/>
</dbReference>
<dbReference type="HOGENOM" id="CLU_001570_14_0_1"/>
<evidence type="ECO:0000256" key="7">
    <source>
        <dbReference type="ARBA" id="ARBA00023004"/>
    </source>
</evidence>
<evidence type="ECO:0000256" key="9">
    <source>
        <dbReference type="PIRSR" id="PIRSR602403-1"/>
    </source>
</evidence>
<keyword evidence="4 9" id="KW-0349">Heme</keyword>
<dbReference type="GO" id="GO:0005506">
    <property type="term" value="F:iron ion binding"/>
    <property type="evidence" value="ECO:0007669"/>
    <property type="project" value="InterPro"/>
</dbReference>
<dbReference type="Gene3D" id="1.10.630.10">
    <property type="entry name" value="Cytochrome P450"/>
    <property type="match status" value="1"/>
</dbReference>
<sequence length="468" mass="52948">MLWVPTKRAHLILQEMHEKYGEVVRIGPNMVSFCNPEVIPIVYPTRQGFPKSDFYATLRPYTRGGGALQAVFNVTDEKVHKQLKSPIAPIFSPTSATLFEPLVDDVLQCLLNQLDTRFAANGEVLNLGAWVQFFAFDVMGTMTFSKRYGFLDNGRDVGGMLSTIVDFMRSAAPMTQVPWLDRIMRKNLIADTFRQIFNQTASLSILGFVGDAIKEKRASLANGTDKVGDKTSTKKDFLSRYIELQESSAEIPHWAPTAWTFSNVIAGSDSVGSLMRTIMFCLLSYPNTLDKLYNELLSANLSRPFPAYKELRNLPYLDACIQEGSRIHPPFALPFERVVPEGGITIIGHFLPAGTVVGGSPYVVNRHKSFFGQDAEFWRPERWLEKDDAHKRRLEQGVLTFGAGRRVCLGKHIGILEIKKLIPFLILNYDIRIIDREKFQVENSWFLFQTGLYAQLQKRPESVINPQL</sequence>
<evidence type="ECO:0000256" key="1">
    <source>
        <dbReference type="ARBA" id="ARBA00001971"/>
    </source>
</evidence>
<protein>
    <submittedName>
        <fullName evidence="11">Cytochrome P450</fullName>
    </submittedName>
</protein>
<gene>
    <name evidence="11" type="ORF">GLAREA_04246</name>
</gene>
<accession>S3CP08</accession>
<name>S3CP08_GLAL2</name>
<evidence type="ECO:0000256" key="3">
    <source>
        <dbReference type="ARBA" id="ARBA00010617"/>
    </source>
</evidence>
<evidence type="ECO:0000256" key="6">
    <source>
        <dbReference type="ARBA" id="ARBA00023002"/>
    </source>
</evidence>
<dbReference type="GeneID" id="19463301"/>
<comment type="similarity">
    <text evidence="3 10">Belongs to the cytochrome P450 family.</text>
</comment>
<dbReference type="PRINTS" id="PR00385">
    <property type="entry name" value="P450"/>
</dbReference>
<dbReference type="InterPro" id="IPR002403">
    <property type="entry name" value="Cyt_P450_E_grp-IV"/>
</dbReference>
<dbReference type="PRINTS" id="PR00465">
    <property type="entry name" value="EP450IV"/>
</dbReference>
<evidence type="ECO:0000313" key="12">
    <source>
        <dbReference type="Proteomes" id="UP000016922"/>
    </source>
</evidence>
<dbReference type="CDD" id="cd11060">
    <property type="entry name" value="CYP57A1-like"/>
    <property type="match status" value="1"/>
</dbReference>
<dbReference type="OMA" id="PWVINRH"/>
<evidence type="ECO:0000256" key="8">
    <source>
        <dbReference type="ARBA" id="ARBA00023033"/>
    </source>
</evidence>
<keyword evidence="7 9" id="KW-0408">Iron</keyword>
<dbReference type="STRING" id="1116229.S3CP08"/>
<comment type="pathway">
    <text evidence="2">Secondary metabolite biosynthesis.</text>
</comment>
<dbReference type="RefSeq" id="XP_008084814.1">
    <property type="nucleotide sequence ID" value="XM_008086623.1"/>
</dbReference>
<dbReference type="EMBL" id="KE145369">
    <property type="protein sequence ID" value="EPE27455.1"/>
    <property type="molecule type" value="Genomic_DNA"/>
</dbReference>
<evidence type="ECO:0000256" key="2">
    <source>
        <dbReference type="ARBA" id="ARBA00005179"/>
    </source>
</evidence>
<keyword evidence="12" id="KW-1185">Reference proteome</keyword>
<evidence type="ECO:0000256" key="5">
    <source>
        <dbReference type="ARBA" id="ARBA00022723"/>
    </source>
</evidence>
<dbReference type="eggNOG" id="KOG0159">
    <property type="taxonomic scope" value="Eukaryota"/>
</dbReference>
<dbReference type="GO" id="GO:0016705">
    <property type="term" value="F:oxidoreductase activity, acting on paired donors, with incorporation or reduction of molecular oxygen"/>
    <property type="evidence" value="ECO:0007669"/>
    <property type="project" value="InterPro"/>
</dbReference>
<reference evidence="11 12" key="1">
    <citation type="journal article" date="2013" name="BMC Genomics">
        <title>Genomics-driven discovery of the pneumocandin biosynthetic gene cluster in the fungus Glarea lozoyensis.</title>
        <authorList>
            <person name="Chen L."/>
            <person name="Yue Q."/>
            <person name="Zhang X."/>
            <person name="Xiang M."/>
            <person name="Wang C."/>
            <person name="Li S."/>
            <person name="Che Y."/>
            <person name="Ortiz-Lopez F.J."/>
            <person name="Bills G.F."/>
            <person name="Liu X."/>
            <person name="An Z."/>
        </authorList>
    </citation>
    <scope>NUCLEOTIDE SEQUENCE [LARGE SCALE GENOMIC DNA]</scope>
    <source>
        <strain evidence="12">ATCC 20868 / MF5171</strain>
    </source>
</reference>
<organism evidence="11 12">
    <name type="scientific">Glarea lozoyensis (strain ATCC 20868 / MF5171)</name>
    <dbReference type="NCBI Taxonomy" id="1116229"/>
    <lineage>
        <taxon>Eukaryota</taxon>
        <taxon>Fungi</taxon>
        <taxon>Dikarya</taxon>
        <taxon>Ascomycota</taxon>
        <taxon>Pezizomycotina</taxon>
        <taxon>Leotiomycetes</taxon>
        <taxon>Helotiales</taxon>
        <taxon>Helotiaceae</taxon>
        <taxon>Glarea</taxon>
    </lineage>
</organism>
<keyword evidence="8 10" id="KW-0503">Monooxygenase</keyword>